<feature type="domain" description="Glycosyl transferase family 1" evidence="1">
    <location>
        <begin position="189"/>
        <end position="346"/>
    </location>
</feature>
<dbReference type="Pfam" id="PF13477">
    <property type="entry name" value="Glyco_trans_4_2"/>
    <property type="match status" value="1"/>
</dbReference>
<comment type="caution">
    <text evidence="3">The sequence shown here is derived from an EMBL/GenBank/DDBJ whole genome shotgun (WGS) entry which is preliminary data.</text>
</comment>
<dbReference type="PANTHER" id="PTHR12526:SF638">
    <property type="entry name" value="SPORE COAT PROTEIN SA"/>
    <property type="match status" value="1"/>
</dbReference>
<evidence type="ECO:0000313" key="3">
    <source>
        <dbReference type="EMBL" id="KUK87996.1"/>
    </source>
</evidence>
<gene>
    <name evidence="3" type="ORF">XE03_0002</name>
</gene>
<sequence>MKKFLIISPKNRTIYNFRGDLIKEIQKKDYEVYVTLPNEDNIEKIKELNVKYEIIPLTKHGLNFFEDFKYLFKLSFFIKKIKPDKILAYTVKPIIYGSIANKISNGNNFYSMMTGSGYVFISKSFKAKILNFIVKNLYRIAFNYSKKIIFFNNDDLKDFVNKKIVSKEKCFLVNGSGVNLEKFYPLPYPERVTFFMLSRLLKSKGVIQYLKACEKIKMKYQDVRCILLGKIENMPDAIPENEIMHFVNNNTIELFGETDNVLDYYKQSSVYVLTSYREGIPRTVLEAMACARPIIVTDVPGCRETVIDNHNGFLVKLNDVDELVEKMEWFIKNRDDIEKFGKNSYNLCREKFDDKKVNEKMMKILEKGKL</sequence>
<dbReference type="Pfam" id="PF00534">
    <property type="entry name" value="Glycos_transf_1"/>
    <property type="match status" value="1"/>
</dbReference>
<proteinExistence type="predicted"/>
<dbReference type="InterPro" id="IPR001296">
    <property type="entry name" value="Glyco_trans_1"/>
</dbReference>
<evidence type="ECO:0000313" key="4">
    <source>
        <dbReference type="Proteomes" id="UP000053467"/>
    </source>
</evidence>
<dbReference type="EMBL" id="LGGX01000001">
    <property type="protein sequence ID" value="KUK87996.1"/>
    <property type="molecule type" value="Genomic_DNA"/>
</dbReference>
<dbReference type="Gene3D" id="3.40.50.2000">
    <property type="entry name" value="Glycogen Phosphorylase B"/>
    <property type="match status" value="2"/>
</dbReference>
<dbReference type="Proteomes" id="UP000053467">
    <property type="component" value="Unassembled WGS sequence"/>
</dbReference>
<organism evidence="3 4">
    <name type="scientific">candidate division TA06 bacterium 34_109</name>
    <dbReference type="NCBI Taxonomy" id="1635277"/>
    <lineage>
        <taxon>Bacteria</taxon>
        <taxon>Bacteria division TA06</taxon>
    </lineage>
</organism>
<dbReference type="CDD" id="cd03808">
    <property type="entry name" value="GT4_CapM-like"/>
    <property type="match status" value="1"/>
</dbReference>
<dbReference type="PATRIC" id="fig|1635277.3.peg.2"/>
<accession>A0A101I2W3</accession>
<feature type="domain" description="Glycosyltransferase subfamily 4-like N-terminal" evidence="2">
    <location>
        <begin position="21"/>
        <end position="150"/>
    </location>
</feature>
<name>A0A101I2W3_UNCT6</name>
<dbReference type="InterPro" id="IPR028098">
    <property type="entry name" value="Glyco_trans_4-like_N"/>
</dbReference>
<protein>
    <submittedName>
        <fullName evidence="3">Glycosyltransferase</fullName>
    </submittedName>
</protein>
<evidence type="ECO:0000259" key="1">
    <source>
        <dbReference type="Pfam" id="PF00534"/>
    </source>
</evidence>
<keyword evidence="3" id="KW-0808">Transferase</keyword>
<dbReference type="PANTHER" id="PTHR12526">
    <property type="entry name" value="GLYCOSYLTRANSFERASE"/>
    <property type="match status" value="1"/>
</dbReference>
<dbReference type="GO" id="GO:0016757">
    <property type="term" value="F:glycosyltransferase activity"/>
    <property type="evidence" value="ECO:0007669"/>
    <property type="project" value="InterPro"/>
</dbReference>
<dbReference type="AlphaFoldDB" id="A0A101I2W3"/>
<evidence type="ECO:0000259" key="2">
    <source>
        <dbReference type="Pfam" id="PF13477"/>
    </source>
</evidence>
<dbReference type="SUPFAM" id="SSF53756">
    <property type="entry name" value="UDP-Glycosyltransferase/glycogen phosphorylase"/>
    <property type="match status" value="1"/>
</dbReference>
<reference evidence="4" key="1">
    <citation type="journal article" date="2015" name="MBio">
        <title>Genome-Resolved Metagenomic Analysis Reveals Roles for Candidate Phyla and Other Microbial Community Members in Biogeochemical Transformations in Oil Reservoirs.</title>
        <authorList>
            <person name="Hu P."/>
            <person name="Tom L."/>
            <person name="Singh A."/>
            <person name="Thomas B.C."/>
            <person name="Baker B.J."/>
            <person name="Piceno Y.M."/>
            <person name="Andersen G.L."/>
            <person name="Banfield J.F."/>
        </authorList>
    </citation>
    <scope>NUCLEOTIDE SEQUENCE [LARGE SCALE GENOMIC DNA]</scope>
</reference>